<dbReference type="EMBL" id="PDTI01000014">
    <property type="protein sequence ID" value="PIE63161.1"/>
    <property type="molecule type" value="Genomic_DNA"/>
</dbReference>
<evidence type="ECO:0000313" key="2">
    <source>
        <dbReference type="Proteomes" id="UP000231203"/>
    </source>
</evidence>
<protein>
    <submittedName>
        <fullName evidence="1">Inorganic pyrophosphatase Ppa</fullName>
    </submittedName>
</protein>
<gene>
    <name evidence="1" type="ORF">CSA25_01515</name>
</gene>
<sequence length="109" mass="12607">MEMKKFLELKDAFELKKYVRNMDFDKKNCSSFYGSPKKHPYTKERVILVADPFGGHTFYYDFKLKDVLSIEEQPRITNAAGESVSMARIWVKNSSIGLQCTPFAVGREI</sequence>
<proteinExistence type="predicted"/>
<comment type="caution">
    <text evidence="1">The sequence shown here is derived from an EMBL/GenBank/DDBJ whole genome shotgun (WGS) entry which is preliminary data.</text>
</comment>
<organism evidence="1 2">
    <name type="scientific">Desulfobacter postgatei</name>
    <dbReference type="NCBI Taxonomy" id="2293"/>
    <lineage>
        <taxon>Bacteria</taxon>
        <taxon>Pseudomonadati</taxon>
        <taxon>Thermodesulfobacteriota</taxon>
        <taxon>Desulfobacteria</taxon>
        <taxon>Desulfobacterales</taxon>
        <taxon>Desulfobacteraceae</taxon>
        <taxon>Desulfobacter</taxon>
    </lineage>
</organism>
<dbReference type="Proteomes" id="UP000231203">
    <property type="component" value="Unassembled WGS sequence"/>
</dbReference>
<reference evidence="1 2" key="1">
    <citation type="submission" date="2017-10" db="EMBL/GenBank/DDBJ databases">
        <title>Novel microbial diversity and functional potential in the marine mammal oral microbiome.</title>
        <authorList>
            <person name="Dudek N.K."/>
            <person name="Sun C.L."/>
            <person name="Burstein D."/>
            <person name="Kantor R.S."/>
            <person name="Aliaga Goltsman D.S."/>
            <person name="Bik E.M."/>
            <person name="Thomas B.C."/>
            <person name="Banfield J.F."/>
            <person name="Relman D.A."/>
        </authorList>
    </citation>
    <scope>NUCLEOTIDE SEQUENCE [LARGE SCALE GENOMIC DNA]</scope>
    <source>
        <strain evidence="1">DOLJORAL78_47_202</strain>
    </source>
</reference>
<evidence type="ECO:0000313" key="1">
    <source>
        <dbReference type="EMBL" id="PIE63161.1"/>
    </source>
</evidence>
<dbReference type="AlphaFoldDB" id="A0A2G6MT54"/>
<accession>A0A2G6MT54</accession>
<name>A0A2G6MT54_9BACT</name>